<feature type="domain" description="Glucose/Sorbosone dehydrogenase" evidence="1">
    <location>
        <begin position="39"/>
        <end position="351"/>
    </location>
</feature>
<dbReference type="KEGG" id="fpal:HYN49_13965"/>
<dbReference type="RefSeq" id="WP_108904693.1">
    <property type="nucleotide sequence ID" value="NZ_CP029187.1"/>
</dbReference>
<dbReference type="EMBL" id="CP029187">
    <property type="protein sequence ID" value="AWI26921.1"/>
    <property type="molecule type" value="Genomic_DNA"/>
</dbReference>
<dbReference type="InterPro" id="IPR012938">
    <property type="entry name" value="Glc/Sorbosone_DH"/>
</dbReference>
<dbReference type="Pfam" id="PF07995">
    <property type="entry name" value="GSDH"/>
    <property type="match status" value="1"/>
</dbReference>
<dbReference type="PANTHER" id="PTHR19328">
    <property type="entry name" value="HEDGEHOG-INTERACTING PROTEIN"/>
    <property type="match status" value="1"/>
</dbReference>
<keyword evidence="3" id="KW-1185">Reference proteome</keyword>
<dbReference type="AlphaFoldDB" id="A0A2S1SKL7"/>
<dbReference type="InterPro" id="IPR011041">
    <property type="entry name" value="Quinoprot_gluc/sorb_DH_b-prop"/>
</dbReference>
<evidence type="ECO:0000313" key="3">
    <source>
        <dbReference type="Proteomes" id="UP000244937"/>
    </source>
</evidence>
<protein>
    <submittedName>
        <fullName evidence="2">Glucose dehydrogenase</fullName>
    </submittedName>
</protein>
<accession>A0A2S1SKL7</accession>
<organism evidence="2 3">
    <name type="scientific">Flavobacterium pallidum</name>
    <dbReference type="NCBI Taxonomy" id="2172098"/>
    <lineage>
        <taxon>Bacteria</taxon>
        <taxon>Pseudomonadati</taxon>
        <taxon>Bacteroidota</taxon>
        <taxon>Flavobacteriia</taxon>
        <taxon>Flavobacteriales</taxon>
        <taxon>Flavobacteriaceae</taxon>
        <taxon>Flavobacterium</taxon>
    </lineage>
</organism>
<dbReference type="OrthoDB" id="9770043at2"/>
<name>A0A2S1SKL7_9FLAO</name>
<dbReference type="Gene3D" id="2.120.10.30">
    <property type="entry name" value="TolB, C-terminal domain"/>
    <property type="match status" value="1"/>
</dbReference>
<proteinExistence type="predicted"/>
<evidence type="ECO:0000313" key="2">
    <source>
        <dbReference type="EMBL" id="AWI26921.1"/>
    </source>
</evidence>
<evidence type="ECO:0000259" key="1">
    <source>
        <dbReference type="Pfam" id="PF07995"/>
    </source>
</evidence>
<dbReference type="Proteomes" id="UP000244937">
    <property type="component" value="Chromosome"/>
</dbReference>
<sequence length="452" mass="49734">MRKITTFITLTAFFIAAESRSQINLGSTILQHTVVASGLNVPWDMAYGADGWIWFTELSGNIKRMNPDTFQIEQVFTIGDVALFGFSVGLHSIVMDPDFNNTHYLYVHYAYTNTTSKIVRYEYDALNNTLINPTIILGNIPAGVSHNGSRMVILGDKLFICLGDTYSTPAVAQNTSSINGKVLRMNLDGSIPDDNPTAGSYLWTLGHRNPQGMCYGNGMLYSSEHGTANNDEINIIEAGRNYGWPTVEGVCNTAAEITFCNANNVKEPIKTWSPSIAPAGIDLYQNTAIPEWDNSLLVAVLKNKQLIQLKLSEDGTQITQQNIYLTNTYGRLRDVLVIPDGRVFLCTSNRDYAGTPVAADDRIIELKNNALGIQNPDASKAVVYPIPAGNLIHIEPDTGVYWISIISMEGKEIYAGKYTPSVSVSAFASGMYSLQLMDADKKIVGRRKILMK</sequence>
<dbReference type="SUPFAM" id="SSF50952">
    <property type="entry name" value="Soluble quinoprotein glucose dehydrogenase"/>
    <property type="match status" value="1"/>
</dbReference>
<dbReference type="PANTHER" id="PTHR19328:SF13">
    <property type="entry name" value="HIPL1 PROTEIN"/>
    <property type="match status" value="1"/>
</dbReference>
<gene>
    <name evidence="2" type="ORF">HYN49_13965</name>
</gene>
<dbReference type="InterPro" id="IPR011042">
    <property type="entry name" value="6-blade_b-propeller_TolB-like"/>
</dbReference>
<reference evidence="2 3" key="1">
    <citation type="submission" date="2018-05" db="EMBL/GenBank/DDBJ databases">
        <title>Genome sequencing of Flavobacterium sp. HYN0049.</title>
        <authorList>
            <person name="Yi H."/>
            <person name="Baek C."/>
        </authorList>
    </citation>
    <scope>NUCLEOTIDE SEQUENCE [LARGE SCALE GENOMIC DNA]</scope>
    <source>
        <strain evidence="2 3">HYN0049</strain>
    </source>
</reference>